<keyword evidence="3" id="KW-1185">Reference proteome</keyword>
<dbReference type="RefSeq" id="XP_001829620.2">
    <property type="nucleotide sequence ID" value="XM_001829568.2"/>
</dbReference>
<evidence type="ECO:0000313" key="2">
    <source>
        <dbReference type="EMBL" id="EAU92152.2"/>
    </source>
</evidence>
<evidence type="ECO:0000313" key="3">
    <source>
        <dbReference type="Proteomes" id="UP000001861"/>
    </source>
</evidence>
<dbReference type="InParanoid" id="A8N425"/>
<dbReference type="GO" id="GO:0000492">
    <property type="term" value="P:box C/D snoRNP assembly"/>
    <property type="evidence" value="ECO:0007669"/>
    <property type="project" value="InterPro"/>
</dbReference>
<dbReference type="PANTHER" id="PTHR28674:SF1">
    <property type="entry name" value="NOP PROTEIN CHAPERONE 1"/>
    <property type="match status" value="1"/>
</dbReference>
<reference evidence="2 3" key="1">
    <citation type="journal article" date="2010" name="Proc. Natl. Acad. Sci. U.S.A.">
        <title>Insights into evolution of multicellular fungi from the assembled chromosomes of the mushroom Coprinopsis cinerea (Coprinus cinereus).</title>
        <authorList>
            <person name="Stajich J.E."/>
            <person name="Wilke S.K."/>
            <person name="Ahren D."/>
            <person name="Au C.H."/>
            <person name="Birren B.W."/>
            <person name="Borodovsky M."/>
            <person name="Burns C."/>
            <person name="Canback B."/>
            <person name="Casselton L.A."/>
            <person name="Cheng C.K."/>
            <person name="Deng J."/>
            <person name="Dietrich F.S."/>
            <person name="Fargo D.C."/>
            <person name="Farman M.L."/>
            <person name="Gathman A.C."/>
            <person name="Goldberg J."/>
            <person name="Guigo R."/>
            <person name="Hoegger P.J."/>
            <person name="Hooker J.B."/>
            <person name="Huggins A."/>
            <person name="James T.Y."/>
            <person name="Kamada T."/>
            <person name="Kilaru S."/>
            <person name="Kodira C."/>
            <person name="Kues U."/>
            <person name="Kupfer D."/>
            <person name="Kwan H.S."/>
            <person name="Lomsadze A."/>
            <person name="Li W."/>
            <person name="Lilly W.W."/>
            <person name="Ma L.J."/>
            <person name="Mackey A.J."/>
            <person name="Manning G."/>
            <person name="Martin F."/>
            <person name="Muraguchi H."/>
            <person name="Natvig D.O."/>
            <person name="Palmerini H."/>
            <person name="Ramesh M.A."/>
            <person name="Rehmeyer C.J."/>
            <person name="Roe B.A."/>
            <person name="Shenoy N."/>
            <person name="Stanke M."/>
            <person name="Ter-Hovhannisyan V."/>
            <person name="Tunlid A."/>
            <person name="Velagapudi R."/>
            <person name="Vision T.J."/>
            <person name="Zeng Q."/>
            <person name="Zolan M.E."/>
            <person name="Pukkila P.J."/>
        </authorList>
    </citation>
    <scope>NUCLEOTIDE SEQUENCE [LARGE SCALE GENOMIC DNA]</scope>
    <source>
        <strain evidence="3">Okayama-7 / 130 / ATCC MYA-4618 / FGSC 9003</strain>
    </source>
</reference>
<dbReference type="InterPro" id="IPR027921">
    <property type="entry name" value="NOPCHAP1"/>
</dbReference>
<proteinExistence type="predicted"/>
<dbReference type="KEGG" id="cci:CC1G_08775"/>
<dbReference type="EMBL" id="AACS02000001">
    <property type="protein sequence ID" value="EAU92152.2"/>
    <property type="molecule type" value="Genomic_DNA"/>
</dbReference>
<dbReference type="Pfam" id="PF15370">
    <property type="entry name" value="NOPCHAP1"/>
    <property type="match status" value="1"/>
</dbReference>
<dbReference type="GeneID" id="6006052"/>
<feature type="compositionally biased region" description="Low complexity" evidence="1">
    <location>
        <begin position="240"/>
        <end position="250"/>
    </location>
</feature>
<organism evidence="2 3">
    <name type="scientific">Coprinopsis cinerea (strain Okayama-7 / 130 / ATCC MYA-4618 / FGSC 9003)</name>
    <name type="common">Inky cap fungus</name>
    <name type="synonym">Hormographiella aspergillata</name>
    <dbReference type="NCBI Taxonomy" id="240176"/>
    <lineage>
        <taxon>Eukaryota</taxon>
        <taxon>Fungi</taxon>
        <taxon>Dikarya</taxon>
        <taxon>Basidiomycota</taxon>
        <taxon>Agaricomycotina</taxon>
        <taxon>Agaricomycetes</taxon>
        <taxon>Agaricomycetidae</taxon>
        <taxon>Agaricales</taxon>
        <taxon>Agaricineae</taxon>
        <taxon>Psathyrellaceae</taxon>
        <taxon>Coprinopsis</taxon>
    </lineage>
</organism>
<dbReference type="AlphaFoldDB" id="A8N425"/>
<dbReference type="OMA" id="MHKLNTA"/>
<dbReference type="PANTHER" id="PTHR28674">
    <property type="entry name" value="SIMILAR TO DNA SEGMENT, CHR 10, WAYNE STATE UNIVERSITY 102,-EXPRESSED"/>
    <property type="match status" value="1"/>
</dbReference>
<feature type="region of interest" description="Disordered" evidence="1">
    <location>
        <begin position="130"/>
        <end position="185"/>
    </location>
</feature>
<comment type="caution">
    <text evidence="2">The sequence shown here is derived from an EMBL/GenBank/DDBJ whole genome shotgun (WGS) entry which is preliminary data.</text>
</comment>
<evidence type="ECO:0000256" key="1">
    <source>
        <dbReference type="SAM" id="MobiDB-lite"/>
    </source>
</evidence>
<name>A8N425_COPC7</name>
<gene>
    <name evidence="2" type="ORF">CC1G_08775</name>
</gene>
<sequence>MSERNTPTTTKMATERLEIEDEEDRQRRLQSVFERLNTFNPNSAQKDVSGLPKFDFGDRTTFEIKPNTELLSRIQSFLPQLQASNEALLKRAEMDPASVDIEHITEGTDKVIQMDLGLGLFEQRNAKRPFDHDEDTTMSDSSSSSSSLHSASSNSSSSSASSSSSSSSDSTSDSNMEDDDYSDEAEHAKFRERYNQMLLAREQEQEADWDSDASSEIITCFVPDRPVRPLPKRFLKKSCSPSQSNSATPTPSAPRPSIVVLDEQENDSGEK</sequence>
<dbReference type="HOGENOM" id="CLU_108136_0_0_1"/>
<dbReference type="OrthoDB" id="1112980at2759"/>
<dbReference type="GO" id="GO:0062064">
    <property type="term" value="F:box C/D methylation guide snoRNP complex binding"/>
    <property type="evidence" value="ECO:0007669"/>
    <property type="project" value="TreeGrafter"/>
</dbReference>
<feature type="region of interest" description="Disordered" evidence="1">
    <location>
        <begin position="226"/>
        <end position="271"/>
    </location>
</feature>
<dbReference type="VEuPathDB" id="FungiDB:CC1G_08775"/>
<protein>
    <submittedName>
        <fullName evidence="2">Uncharacterized protein</fullName>
    </submittedName>
</protein>
<feature type="compositionally biased region" description="Acidic residues" evidence="1">
    <location>
        <begin position="262"/>
        <end position="271"/>
    </location>
</feature>
<dbReference type="eggNOG" id="ENOG502SBR7">
    <property type="taxonomic scope" value="Eukaryota"/>
</dbReference>
<accession>A8N425</accession>
<dbReference type="Proteomes" id="UP000001861">
    <property type="component" value="Unassembled WGS sequence"/>
</dbReference>
<feature type="compositionally biased region" description="Low complexity" evidence="1">
    <location>
        <begin position="138"/>
        <end position="174"/>
    </location>
</feature>